<sequence length="90" mass="10601">MKHFSTMNPRGRLFRVVETRLLSLSVISGIWTMGIMNGKSRLKMLSVECILLMRYNLCLHSCFSLPNIICFYSTIFCRKPVKKVYIFFNR</sequence>
<feature type="transmembrane region" description="Helical" evidence="1">
    <location>
        <begin position="21"/>
        <end position="37"/>
    </location>
</feature>
<reference evidence="2" key="1">
    <citation type="submission" date="2018-11" db="EMBL/GenBank/DDBJ databases">
        <authorList>
            <consortium name="Pathogen Informatics"/>
        </authorList>
    </citation>
    <scope>NUCLEOTIDE SEQUENCE</scope>
</reference>
<feature type="transmembrane region" description="Helical" evidence="1">
    <location>
        <begin position="57"/>
        <end position="77"/>
    </location>
</feature>
<organism evidence="2 3">
    <name type="scientific">Protopolystoma xenopodis</name>
    <dbReference type="NCBI Taxonomy" id="117903"/>
    <lineage>
        <taxon>Eukaryota</taxon>
        <taxon>Metazoa</taxon>
        <taxon>Spiralia</taxon>
        <taxon>Lophotrochozoa</taxon>
        <taxon>Platyhelminthes</taxon>
        <taxon>Monogenea</taxon>
        <taxon>Polyopisthocotylea</taxon>
        <taxon>Polystomatidea</taxon>
        <taxon>Polystomatidae</taxon>
        <taxon>Protopolystoma</taxon>
    </lineage>
</organism>
<gene>
    <name evidence="2" type="ORF">PXEA_LOCUS17720</name>
</gene>
<comment type="caution">
    <text evidence="2">The sequence shown here is derived from an EMBL/GenBank/DDBJ whole genome shotgun (WGS) entry which is preliminary data.</text>
</comment>
<evidence type="ECO:0000256" key="1">
    <source>
        <dbReference type="SAM" id="Phobius"/>
    </source>
</evidence>
<name>A0A448WZM9_9PLAT</name>
<accession>A0A448WZM9</accession>
<dbReference type="EMBL" id="CAAALY010066883">
    <property type="protein sequence ID" value="VEL24280.1"/>
    <property type="molecule type" value="Genomic_DNA"/>
</dbReference>
<dbReference type="Proteomes" id="UP000784294">
    <property type="component" value="Unassembled WGS sequence"/>
</dbReference>
<proteinExistence type="predicted"/>
<keyword evidence="3" id="KW-1185">Reference proteome</keyword>
<evidence type="ECO:0000313" key="3">
    <source>
        <dbReference type="Proteomes" id="UP000784294"/>
    </source>
</evidence>
<protein>
    <submittedName>
        <fullName evidence="2">Uncharacterized protein</fullName>
    </submittedName>
</protein>
<keyword evidence="1" id="KW-0812">Transmembrane</keyword>
<evidence type="ECO:0000313" key="2">
    <source>
        <dbReference type="EMBL" id="VEL24280.1"/>
    </source>
</evidence>
<keyword evidence="1" id="KW-1133">Transmembrane helix</keyword>
<keyword evidence="1" id="KW-0472">Membrane</keyword>
<dbReference type="AlphaFoldDB" id="A0A448WZM9"/>